<protein>
    <submittedName>
        <fullName evidence="7">Amino acid permease</fullName>
    </submittedName>
</protein>
<feature type="transmembrane region" description="Helical" evidence="6">
    <location>
        <begin position="432"/>
        <end position="451"/>
    </location>
</feature>
<keyword evidence="4 6" id="KW-1133">Transmembrane helix</keyword>
<feature type="transmembrane region" description="Helical" evidence="6">
    <location>
        <begin position="363"/>
        <end position="381"/>
    </location>
</feature>
<dbReference type="PANTHER" id="PTHR45649">
    <property type="entry name" value="AMINO-ACID PERMEASE BAT1"/>
    <property type="match status" value="1"/>
</dbReference>
<evidence type="ECO:0000256" key="2">
    <source>
        <dbReference type="ARBA" id="ARBA00022448"/>
    </source>
</evidence>
<evidence type="ECO:0000256" key="4">
    <source>
        <dbReference type="ARBA" id="ARBA00022989"/>
    </source>
</evidence>
<gene>
    <name evidence="8" type="ORF">G3R41_15750</name>
    <name evidence="7" type="ORF">GCU67_15100</name>
</gene>
<accession>A0A6P0EV21</accession>
<comment type="caution">
    <text evidence="7">The sequence shown here is derived from an EMBL/GenBank/DDBJ whole genome shotgun (WGS) entry which is preliminary data.</text>
</comment>
<dbReference type="RefSeq" id="WP_163612028.1">
    <property type="nucleotide sequence ID" value="NZ_JAAGWB010000043.1"/>
</dbReference>
<dbReference type="GO" id="GO:0016020">
    <property type="term" value="C:membrane"/>
    <property type="evidence" value="ECO:0007669"/>
    <property type="project" value="UniProtKB-SubCell"/>
</dbReference>
<feature type="transmembrane region" description="Helical" evidence="6">
    <location>
        <begin position="148"/>
        <end position="170"/>
    </location>
</feature>
<comment type="subcellular location">
    <subcellularLocation>
        <location evidence="1">Membrane</location>
        <topology evidence="1">Multi-pass membrane protein</topology>
    </subcellularLocation>
</comment>
<feature type="transmembrane region" description="Helical" evidence="6">
    <location>
        <begin position="61"/>
        <end position="82"/>
    </location>
</feature>
<dbReference type="Proteomes" id="UP000471152">
    <property type="component" value="Unassembled WGS sequence"/>
</dbReference>
<evidence type="ECO:0000256" key="3">
    <source>
        <dbReference type="ARBA" id="ARBA00022692"/>
    </source>
</evidence>
<evidence type="ECO:0000313" key="10">
    <source>
        <dbReference type="Proteomes" id="UP000471152"/>
    </source>
</evidence>
<feature type="transmembrane region" description="Helical" evidence="6">
    <location>
        <begin position="182"/>
        <end position="201"/>
    </location>
</feature>
<dbReference type="InterPro" id="IPR002293">
    <property type="entry name" value="AA/rel_permease1"/>
</dbReference>
<feature type="transmembrane region" description="Helical" evidence="6">
    <location>
        <begin position="103"/>
        <end position="128"/>
    </location>
</feature>
<feature type="transmembrane region" description="Helical" evidence="6">
    <location>
        <begin position="387"/>
        <end position="411"/>
    </location>
</feature>
<reference evidence="8 10" key="2">
    <citation type="submission" date="2020-02" db="EMBL/GenBank/DDBJ databases">
        <title>The WGS of Modestobacter muralis DSM 100205.</title>
        <authorList>
            <person name="Jiang Z."/>
        </authorList>
    </citation>
    <scope>NUCLEOTIDE SEQUENCE [LARGE SCALE GENOMIC DNA]</scope>
    <source>
        <strain evidence="8 10">DSM 100205</strain>
    </source>
</reference>
<dbReference type="EMBL" id="JAAGWH010000041">
    <property type="protein sequence ID" value="NEK95482.1"/>
    <property type="molecule type" value="Genomic_DNA"/>
</dbReference>
<feature type="transmembrane region" description="Helical" evidence="6">
    <location>
        <begin position="221"/>
        <end position="240"/>
    </location>
</feature>
<dbReference type="EMBL" id="JAAGWB010000043">
    <property type="protein sequence ID" value="NEN52370.1"/>
    <property type="molecule type" value="Genomic_DNA"/>
</dbReference>
<feature type="transmembrane region" description="Helical" evidence="6">
    <location>
        <begin position="471"/>
        <end position="493"/>
    </location>
</feature>
<keyword evidence="2" id="KW-0813">Transport</keyword>
<reference evidence="7 9" key="1">
    <citation type="submission" date="2020-01" db="EMBL/GenBank/DDBJ databases">
        <title>the WGS Modestobacter muralis CPCC 204518.</title>
        <authorList>
            <person name="Jiang Z."/>
        </authorList>
    </citation>
    <scope>NUCLEOTIDE SEQUENCE [LARGE SCALE GENOMIC DNA]</scope>
    <source>
        <strain evidence="7 9">DSM 100205</strain>
    </source>
</reference>
<dbReference type="Proteomes" id="UP000468828">
    <property type="component" value="Unassembled WGS sequence"/>
</dbReference>
<evidence type="ECO:0000256" key="6">
    <source>
        <dbReference type="SAM" id="Phobius"/>
    </source>
</evidence>
<name>A0A6P0EV21_9ACTN</name>
<keyword evidence="9" id="KW-1185">Reference proteome</keyword>
<sequence>MDTPTQQGDRSLTDFGYNQQLDRRIGRFSSFAAGVSYISILTGTFQLFYFGVGAGGPAYVWSWPIVFIGQLMVALCFAELAARYPIAGSLYNWTKRLGSRTTAWMAGWMMLTASIVTLSATVLAYQITLPQLWSGFQVVGDGTGTYDVAVNAVVLGSALVLFTTLVNAFGVKLMARINSVGVFIELIAAVLIIVILAFSAVRGPVEVLTETAGRGEGQSLGYLGAFLVAALASGYVMYGFDTASSMGEETIDARRTAPRAIIRAITASFLLGGLILLFGLMSVQDLTDPQLSSSTGGLQYVLLSAAGGGLGKVFLASIAVAITVCCLAVHTATIRMMFAMARDNNLPFAARLARVDPKRRTPVLPAVLIGVLAIAVLVVNIRQPQVFTAVTSIAVVMIYVAYLLVTVPMLLSRLRGRWPLPADDDGPRHFSLGRWGLPVNVLAVLWGGGMALNLAWPRREVYNATEPHHWYLQWAAFVFIGAIAGIGLAYYVLRQRHRTGVLADHAA</sequence>
<dbReference type="AlphaFoldDB" id="A0A6P0EV21"/>
<keyword evidence="5 6" id="KW-0472">Membrane</keyword>
<dbReference type="Gene3D" id="1.20.1740.10">
    <property type="entry name" value="Amino acid/polyamine transporter I"/>
    <property type="match status" value="1"/>
</dbReference>
<dbReference type="PANTHER" id="PTHR45649:SF26">
    <property type="entry name" value="OS04G0435100 PROTEIN"/>
    <property type="match status" value="1"/>
</dbReference>
<evidence type="ECO:0000313" key="9">
    <source>
        <dbReference type="Proteomes" id="UP000468828"/>
    </source>
</evidence>
<evidence type="ECO:0000313" key="8">
    <source>
        <dbReference type="EMBL" id="NEN52370.1"/>
    </source>
</evidence>
<evidence type="ECO:0000256" key="1">
    <source>
        <dbReference type="ARBA" id="ARBA00004141"/>
    </source>
</evidence>
<dbReference type="PIRSF" id="PIRSF006060">
    <property type="entry name" value="AA_transporter"/>
    <property type="match status" value="1"/>
</dbReference>
<keyword evidence="3 6" id="KW-0812">Transmembrane</keyword>
<organism evidence="7 9">
    <name type="scientific">Modestobacter muralis</name>
    <dbReference type="NCBI Taxonomy" id="1608614"/>
    <lineage>
        <taxon>Bacteria</taxon>
        <taxon>Bacillati</taxon>
        <taxon>Actinomycetota</taxon>
        <taxon>Actinomycetes</taxon>
        <taxon>Geodermatophilales</taxon>
        <taxon>Geodermatophilaceae</taxon>
        <taxon>Modestobacter</taxon>
    </lineage>
</organism>
<evidence type="ECO:0000256" key="5">
    <source>
        <dbReference type="ARBA" id="ARBA00023136"/>
    </source>
</evidence>
<dbReference type="GO" id="GO:0022857">
    <property type="term" value="F:transmembrane transporter activity"/>
    <property type="evidence" value="ECO:0007669"/>
    <property type="project" value="InterPro"/>
</dbReference>
<proteinExistence type="predicted"/>
<feature type="transmembrane region" description="Helical" evidence="6">
    <location>
        <begin position="300"/>
        <end position="329"/>
    </location>
</feature>
<dbReference type="Pfam" id="PF13520">
    <property type="entry name" value="AA_permease_2"/>
    <property type="match status" value="1"/>
</dbReference>
<feature type="transmembrane region" description="Helical" evidence="6">
    <location>
        <begin position="260"/>
        <end position="280"/>
    </location>
</feature>
<feature type="transmembrane region" description="Helical" evidence="6">
    <location>
        <begin position="28"/>
        <end position="49"/>
    </location>
</feature>
<evidence type="ECO:0000313" key="7">
    <source>
        <dbReference type="EMBL" id="NEK95482.1"/>
    </source>
</evidence>